<gene>
    <name evidence="1" type="ORF">I4Q42_25575</name>
</gene>
<sequence length="390" mass="42857">MSDELAKLGSKMGALERAARGLTAADDLLAAASRPSALRQIEEATSKALAFDKVARGQSAVADMLATSERYRQLIEGPSARVRAVEEALRMPSTLTDALAAAERQIDLIRKISPQIQAFERFQSLSPNVARLVEMTQRPVYLDALARMTDPASQVRQSHAAMLLAQRPAGLDRLAEIAAGRVSAFDGGFLERDPWSSVLARRMGAIDAEWVLADEPEASAEAFARMGRLADATRYGEPFTDETTEIIVEELGVPSQAPEEIETVEAREERFDEAGRARELIAFPPAAYREVLVSSGFGLVFPAPPVVATVEPTFEPFKFSPETGHLLQSLEAHLREHVSLRLEALDGTAWVRRRVQPARDKWKARQDDARSAGKPVFGPIYYADFMDLLD</sequence>
<keyword evidence="2" id="KW-1185">Reference proteome</keyword>
<accession>A0ABS0T594</accession>
<evidence type="ECO:0000313" key="1">
    <source>
        <dbReference type="EMBL" id="MBI1687056.1"/>
    </source>
</evidence>
<organism evidence="1 2">
    <name type="scientific">Caulobacter hibisci</name>
    <dbReference type="NCBI Taxonomy" id="2035993"/>
    <lineage>
        <taxon>Bacteria</taxon>
        <taxon>Pseudomonadati</taxon>
        <taxon>Pseudomonadota</taxon>
        <taxon>Alphaproteobacteria</taxon>
        <taxon>Caulobacterales</taxon>
        <taxon>Caulobacteraceae</taxon>
        <taxon>Caulobacter</taxon>
    </lineage>
</organism>
<name>A0ABS0T594_9CAUL</name>
<protein>
    <submittedName>
        <fullName evidence="1">Uncharacterized protein</fullName>
    </submittedName>
</protein>
<dbReference type="Proteomes" id="UP000639859">
    <property type="component" value="Unassembled WGS sequence"/>
</dbReference>
<dbReference type="EMBL" id="JADWOX010000036">
    <property type="protein sequence ID" value="MBI1687056.1"/>
    <property type="molecule type" value="Genomic_DNA"/>
</dbReference>
<feature type="non-terminal residue" evidence="1">
    <location>
        <position position="390"/>
    </location>
</feature>
<evidence type="ECO:0000313" key="2">
    <source>
        <dbReference type="Proteomes" id="UP000639859"/>
    </source>
</evidence>
<proteinExistence type="predicted"/>
<comment type="caution">
    <text evidence="1">The sequence shown here is derived from an EMBL/GenBank/DDBJ whole genome shotgun (WGS) entry which is preliminary data.</text>
</comment>
<dbReference type="RefSeq" id="WP_198578937.1">
    <property type="nucleotide sequence ID" value="NZ_JADWOX010000036.1"/>
</dbReference>
<reference evidence="1 2" key="1">
    <citation type="submission" date="2020-11" db="EMBL/GenBank/DDBJ databases">
        <title>genome sequence of strain KACC 18849.</title>
        <authorList>
            <person name="Gao J."/>
            <person name="Zhang X."/>
        </authorList>
    </citation>
    <scope>NUCLEOTIDE SEQUENCE [LARGE SCALE GENOMIC DNA]</scope>
    <source>
        <strain evidence="1 2">KACC 18849</strain>
    </source>
</reference>